<accession>A0A835WDF7</accession>
<evidence type="ECO:0000256" key="1">
    <source>
        <dbReference type="SAM" id="Coils"/>
    </source>
</evidence>
<evidence type="ECO:0000313" key="4">
    <source>
        <dbReference type="Proteomes" id="UP000613740"/>
    </source>
</evidence>
<comment type="caution">
    <text evidence="3">The sequence shown here is derived from an EMBL/GenBank/DDBJ whole genome shotgun (WGS) entry which is preliminary data.</text>
</comment>
<dbReference type="PANTHER" id="PTHR24330">
    <property type="entry name" value="HOMEOBOX PROTEIN BARH-LIKE"/>
    <property type="match status" value="1"/>
</dbReference>
<feature type="region of interest" description="Disordered" evidence="2">
    <location>
        <begin position="138"/>
        <end position="187"/>
    </location>
</feature>
<feature type="compositionally biased region" description="Polar residues" evidence="2">
    <location>
        <begin position="51"/>
        <end position="83"/>
    </location>
</feature>
<feature type="region of interest" description="Disordered" evidence="2">
    <location>
        <begin position="43"/>
        <end position="83"/>
    </location>
</feature>
<feature type="compositionally biased region" description="Low complexity" evidence="2">
    <location>
        <begin position="221"/>
        <end position="248"/>
    </location>
</feature>
<dbReference type="Proteomes" id="UP000613740">
    <property type="component" value="Unassembled WGS sequence"/>
</dbReference>
<feature type="compositionally biased region" description="Gly residues" evidence="2">
    <location>
        <begin position="148"/>
        <end position="157"/>
    </location>
</feature>
<proteinExistence type="predicted"/>
<feature type="compositionally biased region" description="Low complexity" evidence="2">
    <location>
        <begin position="589"/>
        <end position="600"/>
    </location>
</feature>
<feature type="compositionally biased region" description="Basic residues" evidence="2">
    <location>
        <begin position="348"/>
        <end position="358"/>
    </location>
</feature>
<reference evidence="3" key="1">
    <citation type="journal article" date="2020" name="bioRxiv">
        <title>Comparative genomics of Chlamydomonas.</title>
        <authorList>
            <person name="Craig R.J."/>
            <person name="Hasan A.R."/>
            <person name="Ness R.W."/>
            <person name="Keightley P.D."/>
        </authorList>
    </citation>
    <scope>NUCLEOTIDE SEQUENCE</scope>
    <source>
        <strain evidence="3">CCAP 11/173</strain>
    </source>
</reference>
<sequence length="618" mass="65942">MHQPLMWEEDWEKVTPREPFKPAPQGSSLYVGLPPLAVRLAADAAKAAAAQSPSNAPQSTSTDLTTSTGRKRPNASTAKSLRPQQVMMIELQKKLDVLMKEYSVVETENSRLRARLRVIEAVLPVRQKMQKQLSQPLPNGIIITGGATTPGGGGGTSMAGTPPQPQPPQGAADAAERSTGSGHQQYCFSGGGDAAGASGGGAIIIPPLMAAQCQQQQLQHQASLQHALPPQASHQLPSHLQPQQHATASGGGGAVSSSTTTTTTTTSATAAAAAAPQQQQQLQLQYRHHNHNHNQQTGGGLLLRHALDSPTTASSPQRSSAEPDLDSGCSPLLHPSAASTLDQWLRPRHASSSKHPHPHLQQQQQQQQQPAGRSPDEERWLEIWKAWVREASLLVQVYDARPNELYVKRLDDAFSKLRQAEHDLDLAHPELICNMRQVNMETGVEEVPPDSFWTLVAAGMRLTPAQVADCRTALTLYRERMEVVMAERRSLADQLASCMGALHLAEAEGRAAPGSMQRERLTLEAEEVAAALHANVEAEGHTTGLARDLLRSDLFTAIQCARGSMLSYPYYPDALAMIAAVVANADAAAAQQQQQQQQGTAGDGSGSGSGSGNKAGEG</sequence>
<feature type="region of interest" description="Disordered" evidence="2">
    <location>
        <begin position="221"/>
        <end position="282"/>
    </location>
</feature>
<feature type="coiled-coil region" evidence="1">
    <location>
        <begin position="88"/>
        <end position="115"/>
    </location>
</feature>
<dbReference type="EMBL" id="JAEHOD010000027">
    <property type="protein sequence ID" value="KAG2445353.1"/>
    <property type="molecule type" value="Genomic_DNA"/>
</dbReference>
<name>A0A835WDF7_9CHLO</name>
<feature type="compositionally biased region" description="Gly residues" evidence="2">
    <location>
        <begin position="601"/>
        <end position="618"/>
    </location>
</feature>
<gene>
    <name evidence="3" type="ORF">HYH02_008818</name>
</gene>
<organism evidence="3 4">
    <name type="scientific">Chlamydomonas schloesseri</name>
    <dbReference type="NCBI Taxonomy" id="2026947"/>
    <lineage>
        <taxon>Eukaryota</taxon>
        <taxon>Viridiplantae</taxon>
        <taxon>Chlorophyta</taxon>
        <taxon>core chlorophytes</taxon>
        <taxon>Chlorophyceae</taxon>
        <taxon>CS clade</taxon>
        <taxon>Chlamydomonadales</taxon>
        <taxon>Chlamydomonadaceae</taxon>
        <taxon>Chlamydomonas</taxon>
    </lineage>
</organism>
<feature type="compositionally biased region" description="Low complexity" evidence="2">
    <location>
        <begin position="255"/>
        <end position="282"/>
    </location>
</feature>
<dbReference type="AlphaFoldDB" id="A0A835WDF7"/>
<keyword evidence="4" id="KW-1185">Reference proteome</keyword>
<feature type="compositionally biased region" description="Polar residues" evidence="2">
    <location>
        <begin position="178"/>
        <end position="187"/>
    </location>
</feature>
<dbReference type="InterPro" id="IPR052145">
    <property type="entry name" value="Mediator/Homeobox_domain"/>
</dbReference>
<feature type="region of interest" description="Disordered" evidence="2">
    <location>
        <begin position="589"/>
        <end position="618"/>
    </location>
</feature>
<dbReference type="PANTHER" id="PTHR24330:SF19">
    <property type="entry name" value="MEDIATOR OF RNA POLYMERASE II TRANSCRIPTION SUBUNIT 29"/>
    <property type="match status" value="1"/>
</dbReference>
<evidence type="ECO:0000256" key="2">
    <source>
        <dbReference type="SAM" id="MobiDB-lite"/>
    </source>
</evidence>
<feature type="region of interest" description="Disordered" evidence="2">
    <location>
        <begin position="308"/>
        <end position="333"/>
    </location>
</feature>
<feature type="compositionally biased region" description="Polar residues" evidence="2">
    <location>
        <begin position="309"/>
        <end position="320"/>
    </location>
</feature>
<dbReference type="OrthoDB" id="547161at2759"/>
<feature type="region of interest" description="Disordered" evidence="2">
    <location>
        <begin position="348"/>
        <end position="376"/>
    </location>
</feature>
<keyword evidence="1" id="KW-0175">Coiled coil</keyword>
<protein>
    <submittedName>
        <fullName evidence="3">Uncharacterized protein</fullName>
    </submittedName>
</protein>
<feature type="region of interest" description="Disordered" evidence="2">
    <location>
        <begin position="1"/>
        <end position="26"/>
    </location>
</feature>
<evidence type="ECO:0000313" key="3">
    <source>
        <dbReference type="EMBL" id="KAG2445353.1"/>
    </source>
</evidence>